<dbReference type="InterPro" id="IPR001611">
    <property type="entry name" value="Leu-rich_rpt"/>
</dbReference>
<dbReference type="SUPFAM" id="SSF52058">
    <property type="entry name" value="L domain-like"/>
    <property type="match status" value="2"/>
</dbReference>
<name>A0A816LKS1_9BILA</name>
<dbReference type="PANTHER" id="PTHR45752">
    <property type="entry name" value="LEUCINE-RICH REPEAT-CONTAINING"/>
    <property type="match status" value="1"/>
</dbReference>
<gene>
    <name evidence="7" type="ORF">BYL167_LOCUS1842</name>
    <name evidence="4" type="ORF">CJN711_LOCUS5558</name>
    <name evidence="5" type="ORF">KQP761_LOCUS22896</name>
    <name evidence="6" type="ORF">MBJ925_LOCUS5702</name>
</gene>
<dbReference type="InterPro" id="IPR032675">
    <property type="entry name" value="LRR_dom_sf"/>
</dbReference>
<dbReference type="Proteomes" id="UP000663855">
    <property type="component" value="Unassembled WGS sequence"/>
</dbReference>
<accession>A0A816LKS1</accession>
<comment type="caution">
    <text evidence="6">The sequence shown here is derived from an EMBL/GenBank/DDBJ whole genome shotgun (WGS) entry which is preliminary data.</text>
</comment>
<dbReference type="InterPro" id="IPR050715">
    <property type="entry name" value="LRR-SigEffector_domain"/>
</dbReference>
<dbReference type="Pfam" id="PF13855">
    <property type="entry name" value="LRR_8"/>
    <property type="match status" value="1"/>
</dbReference>
<evidence type="ECO:0000313" key="8">
    <source>
        <dbReference type="Proteomes" id="UP000663824"/>
    </source>
</evidence>
<dbReference type="SMART" id="SM00369">
    <property type="entry name" value="LRR_TYP"/>
    <property type="match status" value="4"/>
</dbReference>
<protein>
    <submittedName>
        <fullName evidence="6">Uncharacterized protein</fullName>
    </submittedName>
</protein>
<dbReference type="EMBL" id="CAJNOV010001559">
    <property type="protein sequence ID" value="CAF1067857.1"/>
    <property type="molecule type" value="Genomic_DNA"/>
</dbReference>
<keyword evidence="3" id="KW-0732">Signal</keyword>
<feature type="signal peptide" evidence="3">
    <location>
        <begin position="1"/>
        <end position="22"/>
    </location>
</feature>
<proteinExistence type="predicted"/>
<sequence>MEFTGLLLFIYFFFVIIRIANAQINCTIFANDLDVINLNPFYVRLQFNSSFTSVYSSNYYWDSNNQIRVTYFNIFNDVNPSVNIYCLKKVETLQLINTNLPILPDIKNFQELRSLIIRFDNGAIGTHLPSEFGQLKYLSILELSNIQNLEDLPDDIEYLTSLSSLTLENIPNFSQIPDKSIGKLTNLQTLNLTDLPNLTTIPSSINNIQRLHKLEITRTRIKTLNLEKLKSLYYVVITFNSALETIDITNVASLSYMYVRNNNELLTLYVQNLYYLSVLDILSNTKLVSVHIANVSCHSTLSIADNPLLNTVILKNVSNLRTFKTNSSFNLKSISFENLPSLFNVSIRSASYLETISFLNVPTMRYLDLTGCQLTMFPRSILTLKSLISLNMQSNQLSTLPSTLSTDLSKLEVLYLGNNKLEGNIFHPTLFNIRELDLNNNLLTSMYGIGKYKSMEQLELNYNNIALIPLEIMNLSKTLKTLRMNYNKLDYIPYQMANMRTLRSFSAMNNRISIDEQRNLFNIFSQSPIKFIF</sequence>
<dbReference type="AlphaFoldDB" id="A0A816LKS1"/>
<reference evidence="6" key="1">
    <citation type="submission" date="2021-02" db="EMBL/GenBank/DDBJ databases">
        <authorList>
            <person name="Nowell W R."/>
        </authorList>
    </citation>
    <scope>NUCLEOTIDE SEQUENCE</scope>
</reference>
<evidence type="ECO:0000256" key="2">
    <source>
        <dbReference type="ARBA" id="ARBA00022737"/>
    </source>
</evidence>
<dbReference type="Gene3D" id="3.80.10.10">
    <property type="entry name" value="Ribonuclease Inhibitor"/>
    <property type="match status" value="2"/>
</dbReference>
<dbReference type="InterPro" id="IPR003591">
    <property type="entry name" value="Leu-rich_rpt_typical-subtyp"/>
</dbReference>
<dbReference type="EMBL" id="CAJNOW010012136">
    <property type="protein sequence ID" value="CAF1606811.1"/>
    <property type="molecule type" value="Genomic_DNA"/>
</dbReference>
<keyword evidence="1" id="KW-0433">Leucine-rich repeat</keyword>
<dbReference type="EMBL" id="CAJNRE010001573">
    <property type="protein sequence ID" value="CAF1946750.1"/>
    <property type="molecule type" value="Genomic_DNA"/>
</dbReference>
<dbReference type="PANTHER" id="PTHR45752:SF187">
    <property type="entry name" value="LEUCINE-RICH REPEAT AND IQ DOMAIN-CONTAINING PROTEIN 4"/>
    <property type="match status" value="1"/>
</dbReference>
<keyword evidence="2" id="KW-0677">Repeat</keyword>
<dbReference type="Proteomes" id="UP000681967">
    <property type="component" value="Unassembled WGS sequence"/>
</dbReference>
<organism evidence="6 8">
    <name type="scientific">Rotaria magnacalcarata</name>
    <dbReference type="NCBI Taxonomy" id="392030"/>
    <lineage>
        <taxon>Eukaryota</taxon>
        <taxon>Metazoa</taxon>
        <taxon>Spiralia</taxon>
        <taxon>Gnathifera</taxon>
        <taxon>Rotifera</taxon>
        <taxon>Eurotatoria</taxon>
        <taxon>Bdelloidea</taxon>
        <taxon>Philodinida</taxon>
        <taxon>Philodinidae</taxon>
        <taxon>Rotaria</taxon>
    </lineage>
</organism>
<dbReference type="EMBL" id="CAJOBH010000296">
    <property type="protein sequence ID" value="CAF3779127.1"/>
    <property type="molecule type" value="Genomic_DNA"/>
</dbReference>
<dbReference type="Proteomes" id="UP000663834">
    <property type="component" value="Unassembled WGS sequence"/>
</dbReference>
<feature type="chain" id="PRO_5036412981" evidence="3">
    <location>
        <begin position="23"/>
        <end position="533"/>
    </location>
</feature>
<evidence type="ECO:0000313" key="4">
    <source>
        <dbReference type="EMBL" id="CAF1067857.1"/>
    </source>
</evidence>
<evidence type="ECO:0000256" key="3">
    <source>
        <dbReference type="SAM" id="SignalP"/>
    </source>
</evidence>
<dbReference type="OrthoDB" id="1060944at2759"/>
<evidence type="ECO:0000256" key="1">
    <source>
        <dbReference type="ARBA" id="ARBA00022614"/>
    </source>
</evidence>
<evidence type="ECO:0000313" key="7">
    <source>
        <dbReference type="EMBL" id="CAF3779127.1"/>
    </source>
</evidence>
<dbReference type="Proteomes" id="UP000663824">
    <property type="component" value="Unassembled WGS sequence"/>
</dbReference>
<evidence type="ECO:0000313" key="6">
    <source>
        <dbReference type="EMBL" id="CAF1946750.1"/>
    </source>
</evidence>
<evidence type="ECO:0000313" key="5">
    <source>
        <dbReference type="EMBL" id="CAF1606811.1"/>
    </source>
</evidence>